<dbReference type="NCBIfam" id="TIGR00377">
    <property type="entry name" value="ant_ant_sig"/>
    <property type="match status" value="1"/>
</dbReference>
<dbReference type="CDD" id="cd07043">
    <property type="entry name" value="STAS_anti-anti-sigma_factors"/>
    <property type="match status" value="1"/>
</dbReference>
<gene>
    <name evidence="4" type="ORF">SK571_26930</name>
</gene>
<organism evidence="4 5">
    <name type="scientific">Lentzea kristufekii</name>
    <dbReference type="NCBI Taxonomy" id="3095430"/>
    <lineage>
        <taxon>Bacteria</taxon>
        <taxon>Bacillati</taxon>
        <taxon>Actinomycetota</taxon>
        <taxon>Actinomycetes</taxon>
        <taxon>Pseudonocardiales</taxon>
        <taxon>Pseudonocardiaceae</taxon>
        <taxon>Lentzea</taxon>
    </lineage>
</organism>
<reference evidence="4 5" key="1">
    <citation type="submission" date="2023-11" db="EMBL/GenBank/DDBJ databases">
        <title>Lentzea sokolovensis, sp. nov., Lentzea kristufkii, sp. nov., and Lentzea miocenensis, sp. nov., rare actinobacteria from Sokolov Coal Basin, Miocene lacustrine sediment, Czech Republic.</title>
        <authorList>
            <person name="Lara A."/>
            <person name="Kotroba L."/>
            <person name="Nouioui I."/>
            <person name="Neumann-Schaal M."/>
            <person name="Mast Y."/>
            <person name="Chronakova A."/>
        </authorList>
    </citation>
    <scope>NUCLEOTIDE SEQUENCE [LARGE SCALE GENOMIC DNA]</scope>
    <source>
        <strain evidence="4 5">BCCO 10_0798</strain>
    </source>
</reference>
<dbReference type="Proteomes" id="UP001271792">
    <property type="component" value="Unassembled WGS sequence"/>
</dbReference>
<accession>A0ABU4TXK2</accession>
<dbReference type="PROSITE" id="PS50801">
    <property type="entry name" value="STAS"/>
    <property type="match status" value="1"/>
</dbReference>
<evidence type="ECO:0000313" key="4">
    <source>
        <dbReference type="EMBL" id="MDX8053028.1"/>
    </source>
</evidence>
<protein>
    <recommendedName>
        <fullName evidence="2">Anti-sigma factor antagonist</fullName>
    </recommendedName>
</protein>
<feature type="domain" description="STAS" evidence="3">
    <location>
        <begin position="5"/>
        <end position="114"/>
    </location>
</feature>
<reference evidence="4 5" key="2">
    <citation type="submission" date="2023-11" db="EMBL/GenBank/DDBJ databases">
        <authorList>
            <person name="Lara A.C."/>
            <person name="Chronakova A."/>
        </authorList>
    </citation>
    <scope>NUCLEOTIDE SEQUENCE [LARGE SCALE GENOMIC DNA]</scope>
    <source>
        <strain evidence="4 5">BCCO 10_0798</strain>
    </source>
</reference>
<dbReference type="Pfam" id="PF13466">
    <property type="entry name" value="STAS_2"/>
    <property type="match status" value="1"/>
</dbReference>
<proteinExistence type="inferred from homology"/>
<dbReference type="SUPFAM" id="SSF52091">
    <property type="entry name" value="SpoIIaa-like"/>
    <property type="match status" value="1"/>
</dbReference>
<dbReference type="InterPro" id="IPR003658">
    <property type="entry name" value="Anti-sigma_ant"/>
</dbReference>
<dbReference type="InterPro" id="IPR002645">
    <property type="entry name" value="STAS_dom"/>
</dbReference>
<dbReference type="EMBL" id="JAXAVV010000014">
    <property type="protein sequence ID" value="MDX8053028.1"/>
    <property type="molecule type" value="Genomic_DNA"/>
</dbReference>
<comment type="similarity">
    <text evidence="1 2">Belongs to the anti-sigma-factor antagonist family.</text>
</comment>
<name>A0ABU4TXK2_9PSEU</name>
<dbReference type="Gene3D" id="3.30.750.24">
    <property type="entry name" value="STAS domain"/>
    <property type="match status" value="1"/>
</dbReference>
<dbReference type="PANTHER" id="PTHR33495">
    <property type="entry name" value="ANTI-SIGMA FACTOR ANTAGONIST TM_1081-RELATED-RELATED"/>
    <property type="match status" value="1"/>
</dbReference>
<evidence type="ECO:0000313" key="5">
    <source>
        <dbReference type="Proteomes" id="UP001271792"/>
    </source>
</evidence>
<dbReference type="RefSeq" id="WP_319986869.1">
    <property type="nucleotide sequence ID" value="NZ_JAXAVV010000014.1"/>
</dbReference>
<comment type="caution">
    <text evidence="4">The sequence shown here is derived from an EMBL/GenBank/DDBJ whole genome shotgun (WGS) entry which is preliminary data.</text>
</comment>
<dbReference type="PANTHER" id="PTHR33495:SF2">
    <property type="entry name" value="ANTI-SIGMA FACTOR ANTAGONIST TM_1081-RELATED"/>
    <property type="match status" value="1"/>
</dbReference>
<sequence>MSTRFSTTTRATPTGLVLALVGELDSSTAPKAQEAIRQLTLRTGDQLVVDLSGLEFCDSSGIAALIAARSLAGRAGATIALAAVPRHLSKVLGLLGLADLFGTHPTAEHAQEPATEH</sequence>
<keyword evidence="5" id="KW-1185">Reference proteome</keyword>
<evidence type="ECO:0000256" key="2">
    <source>
        <dbReference type="RuleBase" id="RU003749"/>
    </source>
</evidence>
<dbReference type="InterPro" id="IPR058548">
    <property type="entry name" value="MlaB-like_STAS"/>
</dbReference>
<evidence type="ECO:0000259" key="3">
    <source>
        <dbReference type="PROSITE" id="PS50801"/>
    </source>
</evidence>
<evidence type="ECO:0000256" key="1">
    <source>
        <dbReference type="ARBA" id="ARBA00009013"/>
    </source>
</evidence>
<dbReference type="InterPro" id="IPR036513">
    <property type="entry name" value="STAS_dom_sf"/>
</dbReference>